<keyword evidence="6 11" id="KW-0812">Transmembrane</keyword>
<dbReference type="NCBIfam" id="TIGR03030">
    <property type="entry name" value="CelA"/>
    <property type="match status" value="1"/>
</dbReference>
<dbReference type="Pfam" id="PF07238">
    <property type="entry name" value="PilZ"/>
    <property type="match status" value="1"/>
</dbReference>
<keyword evidence="15" id="KW-1185">Reference proteome</keyword>
<dbReference type="GO" id="GO:0030244">
    <property type="term" value="P:cellulose biosynthetic process"/>
    <property type="evidence" value="ECO:0007669"/>
    <property type="project" value="UniProtKB-KW"/>
</dbReference>
<evidence type="ECO:0000256" key="1">
    <source>
        <dbReference type="ARBA" id="ARBA00004429"/>
    </source>
</evidence>
<feature type="transmembrane region" description="Helical" evidence="11">
    <location>
        <begin position="34"/>
        <end position="58"/>
    </location>
</feature>
<dbReference type="UniPathway" id="UPA00694"/>
<evidence type="ECO:0000256" key="9">
    <source>
        <dbReference type="ARBA" id="ARBA00023136"/>
    </source>
</evidence>
<dbReference type="NCBIfam" id="NF008558">
    <property type="entry name" value="PRK11498.1"/>
    <property type="match status" value="1"/>
</dbReference>
<dbReference type="InterPro" id="IPR001173">
    <property type="entry name" value="Glyco_trans_2-like"/>
</dbReference>
<dbReference type="PRINTS" id="PR01439">
    <property type="entry name" value="CELLSNTHASEA"/>
</dbReference>
<keyword evidence="8 11" id="KW-1133">Transmembrane helix</keyword>
<dbReference type="CDD" id="cd06421">
    <property type="entry name" value="CESA_CelA_like"/>
    <property type="match status" value="1"/>
</dbReference>
<reference evidence="14 15" key="1">
    <citation type="submission" date="2018-03" db="EMBL/GenBank/DDBJ databases">
        <title>Genome sequencing of Melaminivora sp.</title>
        <authorList>
            <person name="Kim S.-J."/>
            <person name="Heo J."/>
            <person name="Ahn J.-H."/>
            <person name="Kwon S.-W."/>
        </authorList>
    </citation>
    <scope>NUCLEOTIDE SEQUENCE [LARGE SCALE GENOMIC DNA]</scope>
    <source>
        <strain evidence="14 15">SC2-9</strain>
    </source>
</reference>
<proteinExistence type="predicted"/>
<evidence type="ECO:0000256" key="5">
    <source>
        <dbReference type="ARBA" id="ARBA00022679"/>
    </source>
</evidence>
<keyword evidence="11" id="KW-0973">c-di-GMP</keyword>
<dbReference type="AlphaFoldDB" id="A0A2R3QCV4"/>
<feature type="transmembrane region" description="Helical" evidence="11">
    <location>
        <begin position="530"/>
        <end position="549"/>
    </location>
</feature>
<dbReference type="GO" id="GO:0016760">
    <property type="term" value="F:cellulose synthase (UDP-forming) activity"/>
    <property type="evidence" value="ECO:0007669"/>
    <property type="project" value="UniProtKB-EC"/>
</dbReference>
<keyword evidence="4 11" id="KW-0328">Glycosyltransferase</keyword>
<keyword evidence="2 11" id="KW-1003">Cell membrane</keyword>
<evidence type="ECO:0000256" key="6">
    <source>
        <dbReference type="ARBA" id="ARBA00022692"/>
    </source>
</evidence>
<feature type="transmembrane region" description="Helical" evidence="11">
    <location>
        <begin position="88"/>
        <end position="107"/>
    </location>
</feature>
<protein>
    <recommendedName>
        <fullName evidence="11">Cellulose synthase catalytic subunit [UDP-forming]</fullName>
        <ecNumber evidence="11">2.4.1.12</ecNumber>
    </recommendedName>
</protein>
<feature type="domain" description="Glycosyltransferase 2-like" evidence="12">
    <location>
        <begin position="168"/>
        <end position="337"/>
    </location>
</feature>
<dbReference type="SUPFAM" id="SSF141371">
    <property type="entry name" value="PilZ domain-like"/>
    <property type="match status" value="1"/>
</dbReference>
<dbReference type="InterPro" id="IPR009875">
    <property type="entry name" value="PilZ_domain"/>
</dbReference>
<dbReference type="GO" id="GO:0006011">
    <property type="term" value="P:UDP-alpha-D-glucose metabolic process"/>
    <property type="evidence" value="ECO:0007669"/>
    <property type="project" value="InterPro"/>
</dbReference>
<gene>
    <name evidence="14" type="ORF">C6568_09770</name>
</gene>
<evidence type="ECO:0000313" key="15">
    <source>
        <dbReference type="Proteomes" id="UP000237925"/>
    </source>
</evidence>
<sequence length="738" mass="81946">MATDHRTFADTVADRNPQSFEAKWRAQVRRLVDLPLWGVPVVRVVAVIISALLLAVVISVPLSLSGQLVFAAGSFAGALLLNRTPGRLSTLAMIVLSITASSRYIYWRVTDTIGFTNWLDGFFGFGLLLAELYAFLVLLIGYFQTAWPLQRRPVPMPEDVATWPSVDIFVPTYNEPLEVVKQTVFSAMQMDWPADRLNVYVLDDGRRDEFRDFCAELGVGYLRRGDNSHAKAGNINAALAQTDSEYVAIFDCDHIPTRSFLQVCMGWFARDDKLAMLQTPHHFFSPDPFEKNLDTFHVMPNEGELFYGIVQDGNDLWNAAFFCGSCAIIKRAPLMEIGGVAVETVTEDAHTALKMSRLGYNTAYLELPQAAGLATESLSAHVGQRIRWARGMAQIMRIDNPLLGPGLKFGQRLCYFNAMLHFFYGLPRLVFLTAPLAYLFLGAHVFQATAAMITAYALPHLAHASITNSRIQGRFRYSFWNEVYESVLAWYIMRPVLLAVINPKLGKFNVTAKGGVVEQSYFDWSIARPYLILLLVNALGFFVGIWRLSVAPDTVVLTTIIINMVWTAYNIILCSASLAVASETRQVRSTPRVSVALPAALRFADGRTLMCETDDFSQSGVGLRVQGGPDIPAGTPVEVALFRSDEEATFPAIVTFSGGGRMGLQFDGLSLRQQADLSRLTFARADVWLEFWGNRQHDRPLRSLKSVIIIGMRGIGQVVGNLPNIVRGRRVALGERSS</sequence>
<dbReference type="SUPFAM" id="SSF53448">
    <property type="entry name" value="Nucleotide-diphospho-sugar transferases"/>
    <property type="match status" value="1"/>
</dbReference>
<dbReference type="PANTHER" id="PTHR43867:SF2">
    <property type="entry name" value="CELLULOSE SYNTHASE CATALYTIC SUBUNIT A [UDP-FORMING]"/>
    <property type="match status" value="1"/>
</dbReference>
<feature type="transmembrane region" description="Helical" evidence="11">
    <location>
        <begin position="64"/>
        <end position="81"/>
    </location>
</feature>
<evidence type="ECO:0000256" key="7">
    <source>
        <dbReference type="ARBA" id="ARBA00022916"/>
    </source>
</evidence>
<dbReference type="Gene3D" id="2.40.10.220">
    <property type="entry name" value="predicted glycosyltransferase like domains"/>
    <property type="match status" value="1"/>
</dbReference>
<keyword evidence="7 11" id="KW-0135">Cellulose biosynthesis</keyword>
<comment type="catalytic activity">
    <reaction evidence="10 11">
        <text>[(1-&gt;4)-beta-D-glucosyl](n) + UDP-alpha-D-glucose = [(1-&gt;4)-beta-D-glucosyl](n+1) + UDP + H(+)</text>
        <dbReference type="Rhea" id="RHEA:19929"/>
        <dbReference type="Rhea" id="RHEA-COMP:10033"/>
        <dbReference type="Rhea" id="RHEA-COMP:10034"/>
        <dbReference type="ChEBI" id="CHEBI:15378"/>
        <dbReference type="ChEBI" id="CHEBI:18246"/>
        <dbReference type="ChEBI" id="CHEBI:58223"/>
        <dbReference type="ChEBI" id="CHEBI:58885"/>
        <dbReference type="EC" id="2.4.1.12"/>
    </reaction>
</comment>
<comment type="cofactor">
    <cofactor evidence="11">
        <name>Mg(2+)</name>
        <dbReference type="ChEBI" id="CHEBI:18420"/>
    </cofactor>
</comment>
<evidence type="ECO:0000256" key="4">
    <source>
        <dbReference type="ARBA" id="ARBA00022676"/>
    </source>
</evidence>
<dbReference type="Proteomes" id="UP000237925">
    <property type="component" value="Chromosome"/>
</dbReference>
<evidence type="ECO:0000259" key="12">
    <source>
        <dbReference type="Pfam" id="PF00535"/>
    </source>
</evidence>
<feature type="transmembrane region" description="Helical" evidence="11">
    <location>
        <begin position="122"/>
        <end position="143"/>
    </location>
</feature>
<evidence type="ECO:0000256" key="2">
    <source>
        <dbReference type="ARBA" id="ARBA00022475"/>
    </source>
</evidence>
<feature type="transmembrane region" description="Helical" evidence="11">
    <location>
        <begin position="413"/>
        <end position="431"/>
    </location>
</feature>
<evidence type="ECO:0000256" key="3">
    <source>
        <dbReference type="ARBA" id="ARBA00022519"/>
    </source>
</evidence>
<dbReference type="Pfam" id="PF03552">
    <property type="entry name" value="Cellulose_synt"/>
    <property type="match status" value="1"/>
</dbReference>
<dbReference type="EMBL" id="CP027667">
    <property type="protein sequence ID" value="AVO49524.1"/>
    <property type="molecule type" value="Genomic_DNA"/>
</dbReference>
<dbReference type="InterPro" id="IPR003919">
    <property type="entry name" value="Cell_synth_A"/>
</dbReference>
<dbReference type="KEGG" id="mela:C6568_09770"/>
<evidence type="ECO:0000256" key="10">
    <source>
        <dbReference type="ARBA" id="ARBA00048682"/>
    </source>
</evidence>
<dbReference type="EC" id="2.4.1.12" evidence="11"/>
<comment type="pathway">
    <text evidence="11">Glycan metabolism; bacterial cellulose biosynthesis.</text>
</comment>
<evidence type="ECO:0000256" key="8">
    <source>
        <dbReference type="ARBA" id="ARBA00022989"/>
    </source>
</evidence>
<keyword evidence="9 11" id="KW-0472">Membrane</keyword>
<dbReference type="Gene3D" id="3.90.550.10">
    <property type="entry name" value="Spore Coat Polysaccharide Biosynthesis Protein SpsA, Chain A"/>
    <property type="match status" value="1"/>
</dbReference>
<evidence type="ECO:0000259" key="13">
    <source>
        <dbReference type="Pfam" id="PF07238"/>
    </source>
</evidence>
<organism evidence="14 15">
    <name type="scientific">Melaminivora suipulveris</name>
    <dbReference type="NCBI Taxonomy" id="2109913"/>
    <lineage>
        <taxon>Bacteria</taxon>
        <taxon>Pseudomonadati</taxon>
        <taxon>Pseudomonadota</taxon>
        <taxon>Betaproteobacteria</taxon>
        <taxon>Burkholderiales</taxon>
        <taxon>Comamonadaceae</taxon>
        <taxon>Melaminivora</taxon>
    </lineage>
</organism>
<keyword evidence="5 11" id="KW-0808">Transferase</keyword>
<keyword evidence="3 11" id="KW-0997">Cell inner membrane</keyword>
<dbReference type="GO" id="GO:0035438">
    <property type="term" value="F:cyclic-di-GMP binding"/>
    <property type="evidence" value="ECO:0007669"/>
    <property type="project" value="InterPro"/>
</dbReference>
<dbReference type="OrthoDB" id="9806824at2"/>
<dbReference type="InterPro" id="IPR029044">
    <property type="entry name" value="Nucleotide-diphossugar_trans"/>
</dbReference>
<evidence type="ECO:0000313" key="14">
    <source>
        <dbReference type="EMBL" id="AVO49524.1"/>
    </source>
</evidence>
<name>A0A2R3QCV4_9BURK</name>
<feature type="transmembrane region" description="Helical" evidence="11">
    <location>
        <begin position="437"/>
        <end position="458"/>
    </location>
</feature>
<dbReference type="InterPro" id="IPR050321">
    <property type="entry name" value="Glycosyltr_2/OpgH_subfam"/>
</dbReference>
<dbReference type="GO" id="GO:0005886">
    <property type="term" value="C:plasma membrane"/>
    <property type="evidence" value="ECO:0007669"/>
    <property type="project" value="UniProtKB-SubCell"/>
</dbReference>
<dbReference type="RefSeq" id="WP_106683956.1">
    <property type="nucleotide sequence ID" value="NZ_CP027667.1"/>
</dbReference>
<comment type="function">
    <text evidence="11">Catalytic subunit of cellulose synthase. It polymerizes uridine 5'-diphosphate glucose to cellulose.</text>
</comment>
<comment type="subcellular location">
    <subcellularLocation>
        <location evidence="1">Cell inner membrane</location>
        <topology evidence="1">Multi-pass membrane protein</topology>
    </subcellularLocation>
</comment>
<feature type="domain" description="PilZ" evidence="13">
    <location>
        <begin position="586"/>
        <end position="682"/>
    </location>
</feature>
<dbReference type="InterPro" id="IPR005150">
    <property type="entry name" value="Cellulose_synth"/>
</dbReference>
<feature type="transmembrane region" description="Helical" evidence="11">
    <location>
        <begin position="555"/>
        <end position="581"/>
    </location>
</feature>
<dbReference type="Pfam" id="PF00535">
    <property type="entry name" value="Glycos_transf_2"/>
    <property type="match status" value="1"/>
</dbReference>
<dbReference type="PANTHER" id="PTHR43867">
    <property type="entry name" value="CELLULOSE SYNTHASE CATALYTIC SUBUNIT A [UDP-FORMING]"/>
    <property type="match status" value="1"/>
</dbReference>
<evidence type="ECO:0000256" key="11">
    <source>
        <dbReference type="RuleBase" id="RU365020"/>
    </source>
</evidence>
<accession>A0A2R3QCV4</accession>